<dbReference type="InterPro" id="IPR048258">
    <property type="entry name" value="Cyclins_cyclin-box"/>
</dbReference>
<comment type="similarity">
    <text evidence="1">Belongs to the cyclin family. Cyclin AB subfamily.</text>
</comment>
<dbReference type="Pfam" id="PF02984">
    <property type="entry name" value="Cyclin_C"/>
    <property type="match status" value="1"/>
</dbReference>
<evidence type="ECO:0000313" key="10">
    <source>
        <dbReference type="EMBL" id="GMN35014.1"/>
    </source>
</evidence>
<feature type="domain" description="Cyclin-like" evidence="8">
    <location>
        <begin position="133"/>
        <end position="217"/>
    </location>
</feature>
<evidence type="ECO:0000259" key="8">
    <source>
        <dbReference type="SMART" id="SM00385"/>
    </source>
</evidence>
<dbReference type="InterPro" id="IPR013763">
    <property type="entry name" value="Cyclin-like_dom"/>
</dbReference>
<evidence type="ECO:0000256" key="7">
    <source>
        <dbReference type="RuleBase" id="RU000383"/>
    </source>
</evidence>
<organism evidence="10 11">
    <name type="scientific">Ficus carica</name>
    <name type="common">Common fig</name>
    <dbReference type="NCBI Taxonomy" id="3494"/>
    <lineage>
        <taxon>Eukaryota</taxon>
        <taxon>Viridiplantae</taxon>
        <taxon>Streptophyta</taxon>
        <taxon>Embryophyta</taxon>
        <taxon>Tracheophyta</taxon>
        <taxon>Spermatophyta</taxon>
        <taxon>Magnoliopsida</taxon>
        <taxon>eudicotyledons</taxon>
        <taxon>Gunneridae</taxon>
        <taxon>Pentapetalae</taxon>
        <taxon>rosids</taxon>
        <taxon>fabids</taxon>
        <taxon>Rosales</taxon>
        <taxon>Moraceae</taxon>
        <taxon>Ficeae</taxon>
        <taxon>Ficus</taxon>
    </lineage>
</organism>
<dbReference type="Proteomes" id="UP001187192">
    <property type="component" value="Unassembled WGS sequence"/>
</dbReference>
<evidence type="ECO:0000256" key="4">
    <source>
        <dbReference type="ARBA" id="ARBA00023127"/>
    </source>
</evidence>
<evidence type="ECO:0000256" key="6">
    <source>
        <dbReference type="ARBA" id="ARBA00032263"/>
    </source>
</evidence>
<dbReference type="GO" id="GO:0044772">
    <property type="term" value="P:mitotic cell cycle phase transition"/>
    <property type="evidence" value="ECO:0007669"/>
    <property type="project" value="InterPro"/>
</dbReference>
<dbReference type="PIRSF" id="PIRSF001771">
    <property type="entry name" value="Cyclin_A_B_D_E"/>
    <property type="match status" value="1"/>
</dbReference>
<evidence type="ECO:0000256" key="2">
    <source>
        <dbReference type="ARBA" id="ARBA00011177"/>
    </source>
</evidence>
<dbReference type="Gene3D" id="1.10.472.10">
    <property type="entry name" value="Cyclin-like"/>
    <property type="match status" value="2"/>
</dbReference>
<dbReference type="PROSITE" id="PS00292">
    <property type="entry name" value="CYCLINS"/>
    <property type="match status" value="1"/>
</dbReference>
<dbReference type="GO" id="GO:0016538">
    <property type="term" value="F:cyclin-dependent protein serine/threonine kinase regulator activity"/>
    <property type="evidence" value="ECO:0007669"/>
    <property type="project" value="InterPro"/>
</dbReference>
<dbReference type="InterPro" id="IPR039361">
    <property type="entry name" value="Cyclin"/>
</dbReference>
<dbReference type="SMART" id="SM00385">
    <property type="entry name" value="CYCLIN"/>
    <property type="match status" value="2"/>
</dbReference>
<evidence type="ECO:0000256" key="1">
    <source>
        <dbReference type="ARBA" id="ARBA00006955"/>
    </source>
</evidence>
<gene>
    <name evidence="10" type="ORF">TIFTF001_005043</name>
</gene>
<dbReference type="PANTHER" id="PTHR10177">
    <property type="entry name" value="CYCLINS"/>
    <property type="match status" value="1"/>
</dbReference>
<comment type="subunit">
    <text evidence="2">Interacts with the CDC2 protein kinase to form a serine/threonine kinase holoenzyme complex also known as maturation promoting factor (MPF). The cyclin subunit imparts substrate specificity to the complex.</text>
</comment>
<feature type="domain" description="Cyclin C-terminal" evidence="9">
    <location>
        <begin position="226"/>
        <end position="350"/>
    </location>
</feature>
<name>A0AA87ZKM3_FICCA</name>
<dbReference type="CDD" id="cd20506">
    <property type="entry name" value="CYCLIN_AtCycA-like_rpt2"/>
    <property type="match status" value="1"/>
</dbReference>
<reference evidence="10" key="1">
    <citation type="submission" date="2023-07" db="EMBL/GenBank/DDBJ databases">
        <title>draft genome sequence of fig (Ficus carica).</title>
        <authorList>
            <person name="Takahashi T."/>
            <person name="Nishimura K."/>
        </authorList>
    </citation>
    <scope>NUCLEOTIDE SEQUENCE</scope>
</reference>
<evidence type="ECO:0000259" key="9">
    <source>
        <dbReference type="SMART" id="SM01332"/>
    </source>
</evidence>
<dbReference type="InterPro" id="IPR036915">
    <property type="entry name" value="Cyclin-like_sf"/>
</dbReference>
<dbReference type="InterPro" id="IPR006671">
    <property type="entry name" value="Cyclin_N"/>
</dbReference>
<dbReference type="InterPro" id="IPR046965">
    <property type="entry name" value="Cyclin_A/B-like"/>
</dbReference>
<dbReference type="CDD" id="cd20562">
    <property type="entry name" value="CYCLIN_AtCycA_like_rpt1"/>
    <property type="match status" value="1"/>
</dbReference>
<protein>
    <recommendedName>
        <fullName evidence="6">B-like cyclin</fullName>
    </recommendedName>
</protein>
<proteinExistence type="inferred from homology"/>
<dbReference type="Pfam" id="PF00134">
    <property type="entry name" value="Cyclin_N"/>
    <property type="match status" value="1"/>
</dbReference>
<feature type="domain" description="Cyclin-like" evidence="8">
    <location>
        <begin position="234"/>
        <end position="319"/>
    </location>
</feature>
<keyword evidence="11" id="KW-1185">Reference proteome</keyword>
<accession>A0AA87ZKM3</accession>
<evidence type="ECO:0000313" key="11">
    <source>
        <dbReference type="Proteomes" id="UP001187192"/>
    </source>
</evidence>
<keyword evidence="4 7" id="KW-0195">Cyclin</keyword>
<comment type="caution">
    <text evidence="10">The sequence shown here is derived from an EMBL/GenBank/DDBJ whole genome shotgun (WGS) entry which is preliminary data.</text>
</comment>
<dbReference type="EMBL" id="BTGU01000005">
    <property type="protein sequence ID" value="GMN35014.1"/>
    <property type="molecule type" value="Genomic_DNA"/>
</dbReference>
<dbReference type="FunFam" id="1.10.472.10:FF:000167">
    <property type="entry name" value="Mitotic cyclin 6"/>
    <property type="match status" value="1"/>
</dbReference>
<dbReference type="AlphaFoldDB" id="A0AA87ZKM3"/>
<dbReference type="SUPFAM" id="SSF47954">
    <property type="entry name" value="Cyclin-like"/>
    <property type="match status" value="2"/>
</dbReference>
<dbReference type="FunFam" id="1.10.472.10:FF:000013">
    <property type="entry name" value="Cyclin A1"/>
    <property type="match status" value="1"/>
</dbReference>
<keyword evidence="5" id="KW-0131">Cell cycle</keyword>
<evidence type="ECO:0000256" key="5">
    <source>
        <dbReference type="ARBA" id="ARBA00023306"/>
    </source>
</evidence>
<dbReference type="GO" id="GO:0051301">
    <property type="term" value="P:cell division"/>
    <property type="evidence" value="ECO:0007669"/>
    <property type="project" value="UniProtKB-KW"/>
</dbReference>
<keyword evidence="3" id="KW-0132">Cell division</keyword>
<dbReference type="SMART" id="SM01332">
    <property type="entry name" value="Cyclin_C"/>
    <property type="match status" value="1"/>
</dbReference>
<sequence length="362" mass="40835">MATEKPQCVRITRAAAKRSATTAEAELPAMKKRAVLGEITNLSEPISSVDPIKKPKRAAKTKKVKKAVTKLECDEKRDANAASEDPQICGPYVSDIYAYLHKMEVEPKRRPLPDYLEKVQKDVTANMRGVLVDWLVEVAEEYKLCPETLFLSISYIDRFLSSKTVTRQRLQLLGVSSMLIASKYEEISPPNVEDFCYITDNTYAKEEVVKMEAEILKSLKFEMGNPTVKTFLSRRLTDVAQQSYKTGNAQLEFLGHCLAELSLLDYSCVKFLPSLVAASVVFLANFILCPNLRPWCSTLQEYSGYKPADLKECVLLIHDLYLSRRGGSLHATREKYKTHKLKCVSNLPSSPEIPVSYFEDVN</sequence>
<dbReference type="InterPro" id="IPR004367">
    <property type="entry name" value="Cyclin_C-dom"/>
</dbReference>
<evidence type="ECO:0000256" key="3">
    <source>
        <dbReference type="ARBA" id="ARBA00022618"/>
    </source>
</evidence>